<gene>
    <name evidence="1" type="ORF">CPAG_03118</name>
</gene>
<reference evidence="2" key="2">
    <citation type="journal article" date="2009" name="Genome Res.">
        <title>Comparative genomic analyses of the human fungal pathogens Coccidioides and their relatives.</title>
        <authorList>
            <person name="Sharpton T.J."/>
            <person name="Stajich J.E."/>
            <person name="Rounsley S.D."/>
            <person name="Gardner M.J."/>
            <person name="Wortman J.R."/>
            <person name="Jordar V.S."/>
            <person name="Maiti R."/>
            <person name="Kodira C.D."/>
            <person name="Neafsey D.E."/>
            <person name="Zeng Q."/>
            <person name="Hung C.-Y."/>
            <person name="McMahan C."/>
            <person name="Muszewska A."/>
            <person name="Grynberg M."/>
            <person name="Mandel M.A."/>
            <person name="Kellner E.M."/>
            <person name="Barker B.M."/>
            <person name="Galgiani J.N."/>
            <person name="Orbach M.J."/>
            <person name="Kirkland T.N."/>
            <person name="Cole G.T."/>
            <person name="Henn M.R."/>
            <person name="Birren B.W."/>
            <person name="Taylor J.W."/>
        </authorList>
    </citation>
    <scope>NUCLEOTIDE SEQUENCE [LARGE SCALE GENOMIC DNA]</scope>
    <source>
        <strain evidence="2">RMSCC 3488</strain>
    </source>
</reference>
<reference evidence="1 2" key="1">
    <citation type="submission" date="2007-06" db="EMBL/GenBank/DDBJ databases">
        <title>The Genome Sequence of Coccidioides posadasii RMSCC_3488.</title>
        <authorList>
            <consortium name="Coccidioides Genome Resources Consortium"/>
            <consortium name="The Broad Institute Genome Sequencing Platform"/>
            <person name="Henn M.R."/>
            <person name="Sykes S."/>
            <person name="Young S."/>
            <person name="Jaffe D."/>
            <person name="Berlin A."/>
            <person name="Alvarez P."/>
            <person name="Butler J."/>
            <person name="Gnerre S."/>
            <person name="Grabherr M."/>
            <person name="Mauceli E."/>
            <person name="Brockman W."/>
            <person name="Kodira C."/>
            <person name="Alvarado L."/>
            <person name="Zeng Q."/>
            <person name="Crawford M."/>
            <person name="Antoine C."/>
            <person name="Devon K."/>
            <person name="Galgiani J."/>
            <person name="Orsborn K."/>
            <person name="Lewis M.L."/>
            <person name="Nusbaum C."/>
            <person name="Galagan J."/>
            <person name="Birren B."/>
        </authorList>
    </citation>
    <scope>NUCLEOTIDE SEQUENCE [LARGE SCALE GENOMIC DNA]</scope>
    <source>
        <strain evidence="1 2">RMSCC 3488</strain>
    </source>
</reference>
<dbReference type="AlphaFoldDB" id="A0A0J6FBZ1"/>
<accession>A0A0J6FBZ1</accession>
<proteinExistence type="predicted"/>
<reference evidence="2" key="3">
    <citation type="journal article" date="2010" name="Genome Res.">
        <title>Population genomic sequencing of Coccidioides fungi reveals recent hybridization and transposon control.</title>
        <authorList>
            <person name="Neafsey D.E."/>
            <person name="Barker B.M."/>
            <person name="Sharpton T.J."/>
            <person name="Stajich J.E."/>
            <person name="Park D.J."/>
            <person name="Whiston E."/>
            <person name="Hung C.-Y."/>
            <person name="McMahan C."/>
            <person name="White J."/>
            <person name="Sykes S."/>
            <person name="Heiman D."/>
            <person name="Young S."/>
            <person name="Zeng Q."/>
            <person name="Abouelleil A."/>
            <person name="Aftuck L."/>
            <person name="Bessette D."/>
            <person name="Brown A."/>
            <person name="FitzGerald M."/>
            <person name="Lui A."/>
            <person name="Macdonald J.P."/>
            <person name="Priest M."/>
            <person name="Orbach M.J."/>
            <person name="Galgiani J.N."/>
            <person name="Kirkland T.N."/>
            <person name="Cole G.T."/>
            <person name="Birren B.W."/>
            <person name="Henn M.R."/>
            <person name="Taylor J.W."/>
            <person name="Rounsley S.D."/>
        </authorList>
    </citation>
    <scope>NUCLEOTIDE SEQUENCE [LARGE SCALE GENOMIC DNA]</scope>
    <source>
        <strain evidence="2">RMSCC 3488</strain>
    </source>
</reference>
<dbReference type="EMBL" id="DS268110">
    <property type="protein sequence ID" value="KMM66780.1"/>
    <property type="molecule type" value="Genomic_DNA"/>
</dbReference>
<dbReference type="Proteomes" id="UP000054567">
    <property type="component" value="Unassembled WGS sequence"/>
</dbReference>
<organism evidence="1 2">
    <name type="scientific">Coccidioides posadasii RMSCC 3488</name>
    <dbReference type="NCBI Taxonomy" id="454284"/>
    <lineage>
        <taxon>Eukaryota</taxon>
        <taxon>Fungi</taxon>
        <taxon>Dikarya</taxon>
        <taxon>Ascomycota</taxon>
        <taxon>Pezizomycotina</taxon>
        <taxon>Eurotiomycetes</taxon>
        <taxon>Eurotiomycetidae</taxon>
        <taxon>Onygenales</taxon>
        <taxon>Onygenaceae</taxon>
        <taxon>Coccidioides</taxon>
    </lineage>
</organism>
<evidence type="ECO:0000313" key="1">
    <source>
        <dbReference type="EMBL" id="KMM66780.1"/>
    </source>
</evidence>
<evidence type="ECO:0000313" key="2">
    <source>
        <dbReference type="Proteomes" id="UP000054567"/>
    </source>
</evidence>
<name>A0A0J6FBZ1_COCPO</name>
<sequence length="120" mass="13532">MTYWGSQLHILYQLDYCPVRGDCETCCSAHPRNLIHISSRGLCATETPKARHILDILNNETGLKAYVSGNTWHIQITSFDIKSRIHSREPLIQSHGPMIDNKQNATQCAIATANRNTRAK</sequence>
<dbReference type="VEuPathDB" id="FungiDB:CPAG_03118"/>
<protein>
    <submittedName>
        <fullName evidence="1">Uncharacterized protein</fullName>
    </submittedName>
</protein>